<organism evidence="3 4">
    <name type="scientific">Ceriporiopsis subvermispora (strain B)</name>
    <name type="common">White-rot fungus</name>
    <name type="synonym">Gelatoporia subvermispora</name>
    <dbReference type="NCBI Taxonomy" id="914234"/>
    <lineage>
        <taxon>Eukaryota</taxon>
        <taxon>Fungi</taxon>
        <taxon>Dikarya</taxon>
        <taxon>Basidiomycota</taxon>
        <taxon>Agaricomycotina</taxon>
        <taxon>Agaricomycetes</taxon>
        <taxon>Polyporales</taxon>
        <taxon>Gelatoporiaceae</taxon>
        <taxon>Gelatoporia</taxon>
    </lineage>
</organism>
<reference evidence="3 4" key="1">
    <citation type="journal article" date="2012" name="Proc. Natl. Acad. Sci. U.S.A.">
        <title>Comparative genomics of Ceriporiopsis subvermispora and Phanerochaete chrysosporium provide insight into selective ligninolysis.</title>
        <authorList>
            <person name="Fernandez-Fueyo E."/>
            <person name="Ruiz-Duenas F.J."/>
            <person name="Ferreira P."/>
            <person name="Floudas D."/>
            <person name="Hibbett D.S."/>
            <person name="Canessa P."/>
            <person name="Larrondo L.F."/>
            <person name="James T.Y."/>
            <person name="Seelenfreund D."/>
            <person name="Lobos S."/>
            <person name="Polanco R."/>
            <person name="Tello M."/>
            <person name="Honda Y."/>
            <person name="Watanabe T."/>
            <person name="Watanabe T."/>
            <person name="Ryu J.S."/>
            <person name="Kubicek C.P."/>
            <person name="Schmoll M."/>
            <person name="Gaskell J."/>
            <person name="Hammel K.E."/>
            <person name="St John F.J."/>
            <person name="Vanden Wymelenberg A."/>
            <person name="Sabat G."/>
            <person name="Splinter BonDurant S."/>
            <person name="Syed K."/>
            <person name="Yadav J.S."/>
            <person name="Doddapaneni H."/>
            <person name="Subramanian V."/>
            <person name="Lavin J.L."/>
            <person name="Oguiza J.A."/>
            <person name="Perez G."/>
            <person name="Pisabarro A.G."/>
            <person name="Ramirez L."/>
            <person name="Santoyo F."/>
            <person name="Master E."/>
            <person name="Coutinho P.M."/>
            <person name="Henrissat B."/>
            <person name="Lombard V."/>
            <person name="Magnuson J.K."/>
            <person name="Kuees U."/>
            <person name="Hori C."/>
            <person name="Igarashi K."/>
            <person name="Samejima M."/>
            <person name="Held B.W."/>
            <person name="Barry K.W."/>
            <person name="LaButti K.M."/>
            <person name="Lapidus A."/>
            <person name="Lindquist E.A."/>
            <person name="Lucas S.M."/>
            <person name="Riley R."/>
            <person name="Salamov A.A."/>
            <person name="Hoffmeister D."/>
            <person name="Schwenk D."/>
            <person name="Hadar Y."/>
            <person name="Yarden O."/>
            <person name="de Vries R.P."/>
            <person name="Wiebenga A."/>
            <person name="Stenlid J."/>
            <person name="Eastwood D."/>
            <person name="Grigoriev I.V."/>
            <person name="Berka R.M."/>
            <person name="Blanchette R.A."/>
            <person name="Kersten P."/>
            <person name="Martinez A.T."/>
            <person name="Vicuna R."/>
            <person name="Cullen D."/>
        </authorList>
    </citation>
    <scope>NUCLEOTIDE SEQUENCE [LARGE SCALE GENOMIC DNA]</scope>
    <source>
        <strain evidence="3 4">B</strain>
    </source>
</reference>
<evidence type="ECO:0000259" key="2">
    <source>
        <dbReference type="Pfam" id="PF20151"/>
    </source>
</evidence>
<dbReference type="InterPro" id="IPR045340">
    <property type="entry name" value="DUF6533"/>
</dbReference>
<keyword evidence="4" id="KW-1185">Reference proteome</keyword>
<dbReference type="OrthoDB" id="2804045at2759"/>
<feature type="transmembrane region" description="Helical" evidence="1">
    <location>
        <begin position="120"/>
        <end position="142"/>
    </location>
</feature>
<name>M2RF84_CERS8</name>
<keyword evidence="1" id="KW-0812">Transmembrane</keyword>
<keyword evidence="1" id="KW-0472">Membrane</keyword>
<dbReference type="HOGENOM" id="CLU_053360_1_2_1"/>
<gene>
    <name evidence="3" type="ORF">CERSUDRAFT_73341</name>
</gene>
<dbReference type="AlphaFoldDB" id="M2RF84"/>
<protein>
    <recommendedName>
        <fullName evidence="2">DUF6533 domain-containing protein</fullName>
    </recommendedName>
</protein>
<dbReference type="EMBL" id="KB445796">
    <property type="protein sequence ID" value="EMD37456.1"/>
    <property type="molecule type" value="Genomic_DNA"/>
</dbReference>
<proteinExistence type="predicted"/>
<evidence type="ECO:0000313" key="4">
    <source>
        <dbReference type="Proteomes" id="UP000016930"/>
    </source>
</evidence>
<accession>M2RF84</accession>
<feature type="domain" description="DUF6533" evidence="2">
    <location>
        <begin position="25"/>
        <end position="70"/>
    </location>
</feature>
<sequence>MTAEICGTLTPNVVSSVSSAALGNYYSAVSAALVVYDHICTIPAEVQFMWGRKLAVSMALFHANRWLVMIFTILEIVEGFTLSAGTFVYYVVNMLEMCLIILWTVFSTTRVYALSGGNRFLWITVALLSLVPVGANAYCLVLSNSWQLVAFRLLGRECFDSQLDITEGVCVRFSIGARACVIVADLIVLSVTWSKTWTTVNAAYVQNVKTPLMTMLLRDGTLNFLVSKERIVCLPQDIATGVHMFQHVIDTLTDGLGHDISRPSFVRDGGLDPVTSHVSSLRFVSFVGNLGESLVDGSENDDLDVVWDEDTAQEQPSSSAEFVYNPRSAYTPCICRHSP</sequence>
<evidence type="ECO:0000313" key="3">
    <source>
        <dbReference type="EMBL" id="EMD37456.1"/>
    </source>
</evidence>
<dbReference type="Pfam" id="PF20151">
    <property type="entry name" value="DUF6533"/>
    <property type="match status" value="1"/>
</dbReference>
<dbReference type="Proteomes" id="UP000016930">
    <property type="component" value="Unassembled WGS sequence"/>
</dbReference>
<feature type="transmembrane region" description="Helical" evidence="1">
    <location>
        <begin position="66"/>
        <end position="90"/>
    </location>
</feature>
<keyword evidence="1" id="KW-1133">Transmembrane helix</keyword>
<evidence type="ECO:0000256" key="1">
    <source>
        <dbReference type="SAM" id="Phobius"/>
    </source>
</evidence>